<dbReference type="SUPFAM" id="SSF52540">
    <property type="entry name" value="P-loop containing nucleoside triphosphate hydrolases"/>
    <property type="match status" value="1"/>
</dbReference>
<dbReference type="Pfam" id="PF25467">
    <property type="entry name" value="NOL9_C"/>
    <property type="match status" value="1"/>
</dbReference>
<dbReference type="InterPro" id="IPR027417">
    <property type="entry name" value="P-loop_NTPase"/>
</dbReference>
<dbReference type="GO" id="GO:0000448">
    <property type="term" value="P:cleavage in ITS2 between 5.8S rRNA and LSU-rRNA of tricistronic rRNA transcript (SSU-rRNA, 5.8S rRNA, LSU-rRNA)"/>
    <property type="evidence" value="ECO:0007669"/>
    <property type="project" value="TreeGrafter"/>
</dbReference>
<keyword evidence="5" id="KW-0547">Nucleotide-binding</keyword>
<evidence type="ECO:0000256" key="9">
    <source>
        <dbReference type="ARBA" id="ARBA00071212"/>
    </source>
</evidence>
<keyword evidence="3" id="KW-0698">rRNA processing</keyword>
<dbReference type="PANTHER" id="PTHR12755:SF3">
    <property type="entry name" value="POLYNUCLEOTIDE 5'-HYDROXYL-KINASE NOL9"/>
    <property type="match status" value="1"/>
</dbReference>
<comment type="subcellular location">
    <subcellularLocation>
        <location evidence="1">Nucleus</location>
        <location evidence="1">Nucleolus</location>
    </subcellularLocation>
</comment>
<evidence type="ECO:0000256" key="4">
    <source>
        <dbReference type="ARBA" id="ARBA00022679"/>
    </source>
</evidence>
<keyword evidence="6" id="KW-0418">Kinase</keyword>
<dbReference type="InterPro" id="IPR057573">
    <property type="entry name" value="NOL9_N"/>
</dbReference>
<dbReference type="PANTHER" id="PTHR12755">
    <property type="entry name" value="CLEAVAGE/POLYADENYLATION FACTOR IA SUBUNIT CLP1P"/>
    <property type="match status" value="1"/>
</dbReference>
<evidence type="ECO:0000256" key="8">
    <source>
        <dbReference type="ARBA" id="ARBA00023242"/>
    </source>
</evidence>
<keyword evidence="4" id="KW-0808">Transferase</keyword>
<dbReference type="WBParaSite" id="ALUE_0000600001-mRNA-1">
    <property type="protein sequence ID" value="ALUE_0000600001-mRNA-1"/>
    <property type="gene ID" value="ALUE_0000600001"/>
</dbReference>
<dbReference type="GO" id="GO:0005524">
    <property type="term" value="F:ATP binding"/>
    <property type="evidence" value="ECO:0007669"/>
    <property type="project" value="UniProtKB-KW"/>
</dbReference>
<comment type="similarity">
    <text evidence="2">Belongs to the Clp1 family. NOL9/GRC3 subfamily.</text>
</comment>
<dbReference type="Gene3D" id="3.40.50.300">
    <property type="entry name" value="P-loop containing nucleotide triphosphate hydrolases"/>
    <property type="match status" value="1"/>
</dbReference>
<evidence type="ECO:0000256" key="6">
    <source>
        <dbReference type="ARBA" id="ARBA00022777"/>
    </source>
</evidence>
<feature type="domain" description="NOL9 N-terminal" evidence="11">
    <location>
        <begin position="27"/>
        <end position="126"/>
    </location>
</feature>
<dbReference type="GO" id="GO:0005730">
    <property type="term" value="C:nucleolus"/>
    <property type="evidence" value="ECO:0007669"/>
    <property type="project" value="UniProtKB-SubCell"/>
</dbReference>
<dbReference type="GO" id="GO:0051731">
    <property type="term" value="F:polynucleotide 5'-hydroxyl-kinase activity"/>
    <property type="evidence" value="ECO:0007669"/>
    <property type="project" value="InterPro"/>
</dbReference>
<protein>
    <recommendedName>
        <fullName evidence="9">Polynucleotide 5'-hydroxyl-kinase NOL9</fullName>
    </recommendedName>
</protein>
<keyword evidence="8" id="KW-0539">Nucleus</keyword>
<evidence type="ECO:0000259" key="10">
    <source>
        <dbReference type="Pfam" id="PF16575"/>
    </source>
</evidence>
<name>A0A9J2P7Z6_ASCLU</name>
<evidence type="ECO:0000256" key="3">
    <source>
        <dbReference type="ARBA" id="ARBA00022552"/>
    </source>
</evidence>
<evidence type="ECO:0000259" key="11">
    <source>
        <dbReference type="Pfam" id="PF24419"/>
    </source>
</evidence>
<dbReference type="Proteomes" id="UP000036681">
    <property type="component" value="Unplaced"/>
</dbReference>
<accession>A0A9J2P7Z6</accession>
<dbReference type="InterPro" id="IPR057570">
    <property type="entry name" value="NOL9_C"/>
</dbReference>
<evidence type="ECO:0000313" key="14">
    <source>
        <dbReference type="WBParaSite" id="ALUE_0000600001-mRNA-1"/>
    </source>
</evidence>
<feature type="domain" description="NOL9 C-terminal" evidence="12">
    <location>
        <begin position="407"/>
        <end position="515"/>
    </location>
</feature>
<sequence>MRSVAGEQSSKETPSGRFFPCHRPDLSLAVLKRDQRFQFFGAFDLQVLCGSVKVRGYKFEAAAYNEKKFVPICAPYLLGPPVTVSSTPSENHFNFGRLKWRIQELSAETSIILDMIRDGDAVLLLKFLVPKAALCARNLYDTVLFVPSISASLTLDSVCCVLLNEWPSSSSSTNKSLAAVLSHLQKKRSKDITSVVMITGGKGTGKSTSARYIANSLLGEGNAPVYFLDADVGQSEVNPPGCVSLFRVESPMLGVPFCNQRRTLTHSFFFGDVSPSAGIEHCSRLVTKLYERFKSEAFPGSVLIVNTPGWVEGDGAKFLDRLISVISPDCLFNIITKDGPNYRGEGMEMLEETEGAVVINHFFNLPATSATSVPFTLTPAAIRNLLILGYMAPLCPTPSLGSLGDAAPYAVPFGRIAVNLNPGLGSVPDTHLLAVLNCAFVALCSVRWEEDHIKGRRHVLNDEDMPGIIEGEDVVLRCVGFGFIRAIDLNERLFYVLTPVAEEVLPEVNVFAKGVNIDLPSVFFTQRISAEAPYVLADNKGPASDMYSELALISCHKRAQSNRRRI</sequence>
<evidence type="ECO:0000313" key="13">
    <source>
        <dbReference type="Proteomes" id="UP000036681"/>
    </source>
</evidence>
<organism evidence="13 14">
    <name type="scientific">Ascaris lumbricoides</name>
    <name type="common">Giant roundworm</name>
    <dbReference type="NCBI Taxonomy" id="6252"/>
    <lineage>
        <taxon>Eukaryota</taxon>
        <taxon>Metazoa</taxon>
        <taxon>Ecdysozoa</taxon>
        <taxon>Nematoda</taxon>
        <taxon>Chromadorea</taxon>
        <taxon>Rhabditida</taxon>
        <taxon>Spirurina</taxon>
        <taxon>Ascaridomorpha</taxon>
        <taxon>Ascaridoidea</taxon>
        <taxon>Ascarididae</taxon>
        <taxon>Ascaris</taxon>
    </lineage>
</organism>
<dbReference type="InterPro" id="IPR045116">
    <property type="entry name" value="Clp1/Grc3"/>
</dbReference>
<evidence type="ECO:0000256" key="1">
    <source>
        <dbReference type="ARBA" id="ARBA00004604"/>
    </source>
</evidence>
<evidence type="ECO:0000256" key="2">
    <source>
        <dbReference type="ARBA" id="ARBA00011003"/>
    </source>
</evidence>
<dbReference type="AlphaFoldDB" id="A0A9J2P7Z6"/>
<evidence type="ECO:0000256" key="5">
    <source>
        <dbReference type="ARBA" id="ARBA00022741"/>
    </source>
</evidence>
<reference evidence="14" key="1">
    <citation type="submission" date="2023-03" db="UniProtKB">
        <authorList>
            <consortium name="WormBaseParasite"/>
        </authorList>
    </citation>
    <scope>IDENTIFICATION</scope>
</reference>
<keyword evidence="13" id="KW-1185">Reference proteome</keyword>
<proteinExistence type="inferred from homology"/>
<evidence type="ECO:0000259" key="12">
    <source>
        <dbReference type="Pfam" id="PF25467"/>
    </source>
</evidence>
<keyword evidence="7" id="KW-0067">ATP-binding</keyword>
<dbReference type="Pfam" id="PF24419">
    <property type="entry name" value="Cupin_NOL9"/>
    <property type="match status" value="1"/>
</dbReference>
<dbReference type="InterPro" id="IPR032319">
    <property type="entry name" value="CLP1_P"/>
</dbReference>
<dbReference type="Pfam" id="PF16575">
    <property type="entry name" value="CLP1_P"/>
    <property type="match status" value="1"/>
</dbReference>
<feature type="domain" description="Clp1 P-loop" evidence="10">
    <location>
        <begin position="200"/>
        <end position="332"/>
    </location>
</feature>
<evidence type="ECO:0000256" key="7">
    <source>
        <dbReference type="ARBA" id="ARBA00022840"/>
    </source>
</evidence>